<evidence type="ECO:0000313" key="4">
    <source>
        <dbReference type="Proteomes" id="UP000644140"/>
    </source>
</evidence>
<sequence length="85" mass="9587">MAFVQSNPFDPNVLFCNKAASSAFPEPTNYVIDLIQPTTVMLNQISKEGIKCKKCGKKKIGDGSYYPSNWNQPMSRDQLSKNHFK</sequence>
<evidence type="ECO:0000313" key="2">
    <source>
        <dbReference type="EMBL" id="UUO00124.1"/>
    </source>
</evidence>
<feature type="region of interest" description="Disordered" evidence="1">
    <location>
        <begin position="61"/>
        <end position="85"/>
    </location>
</feature>
<evidence type="ECO:0000313" key="3">
    <source>
        <dbReference type="EMBL" id="UUO00206.1"/>
    </source>
</evidence>
<proteinExistence type="predicted"/>
<geneLocation type="plasmid" evidence="2 4">
    <name>unnamed</name>
</geneLocation>
<dbReference type="Proteomes" id="UP000644140">
    <property type="component" value="Plasmid unnamed"/>
</dbReference>
<evidence type="ECO:0000256" key="1">
    <source>
        <dbReference type="SAM" id="MobiDB-lite"/>
    </source>
</evidence>
<feature type="compositionally biased region" description="Polar residues" evidence="1">
    <location>
        <begin position="66"/>
        <end position="77"/>
    </location>
</feature>
<dbReference type="RefSeq" id="WP_004726728.1">
    <property type="nucleotide sequence ID" value="NZ_BKMM01000082.1"/>
</dbReference>
<accession>A0A0A8TP46</accession>
<protein>
    <submittedName>
        <fullName evidence="2">Uncharacterized protein</fullName>
    </submittedName>
</protein>
<dbReference type="EMBL" id="CP092086">
    <property type="protein sequence ID" value="UUO00124.1"/>
    <property type="molecule type" value="Genomic_DNA"/>
</dbReference>
<dbReference type="GeneID" id="58164711"/>
<dbReference type="EMBL" id="CP092086">
    <property type="protein sequence ID" value="UUO00206.1"/>
    <property type="molecule type" value="Genomic_DNA"/>
</dbReference>
<name>A0A0A8TP46_ACIBZ</name>
<organism evidence="2 4">
    <name type="scientific">Acinetobacter bereziniae</name>
    <name type="common">Acinetobacter genomosp. 10</name>
    <dbReference type="NCBI Taxonomy" id="106648"/>
    <lineage>
        <taxon>Bacteria</taxon>
        <taxon>Pseudomonadati</taxon>
        <taxon>Pseudomonadota</taxon>
        <taxon>Gammaproteobacteria</taxon>
        <taxon>Moraxellales</taxon>
        <taxon>Moraxellaceae</taxon>
        <taxon>Acinetobacter</taxon>
    </lineage>
</organism>
<dbReference type="AlphaFoldDB" id="A0A0A8TP46"/>
<keyword evidence="2" id="KW-0614">Plasmid</keyword>
<gene>
    <name evidence="3" type="ORF">I9054_022130</name>
    <name evidence="2" type="ORF">I9054_022805</name>
</gene>
<reference evidence="2" key="1">
    <citation type="submission" date="2022-02" db="EMBL/GenBank/DDBJ databases">
        <title>Characterization of Tn125 harboring carbapenem-resistant Acinetobacter bereziniae clinical isolates.</title>
        <authorList>
            <person name="Wong N.-K."/>
            <person name="Pan Q."/>
        </authorList>
    </citation>
    <scope>NUCLEOTIDE SEQUENCE</scope>
    <source>
        <strain evidence="2">GD03393</strain>
        <plasmid evidence="2">unnamed</plasmid>
    </source>
</reference>